<comment type="caution">
    <text evidence="2">The sequence shown here is derived from an EMBL/GenBank/DDBJ whole genome shotgun (WGS) entry which is preliminary data.</text>
</comment>
<feature type="transmembrane region" description="Helical" evidence="1">
    <location>
        <begin position="60"/>
        <end position="78"/>
    </location>
</feature>
<dbReference type="Pfam" id="PF12730">
    <property type="entry name" value="ABC2_membrane_4"/>
    <property type="match status" value="1"/>
</dbReference>
<dbReference type="PANTHER" id="PTHR37305">
    <property type="entry name" value="INTEGRAL MEMBRANE PROTEIN-RELATED"/>
    <property type="match status" value="1"/>
</dbReference>
<reference evidence="2 3" key="1">
    <citation type="submission" date="2018-08" db="EMBL/GenBank/DDBJ databases">
        <title>A genome reference for cultivated species of the human gut microbiota.</title>
        <authorList>
            <person name="Zou Y."/>
            <person name="Xue W."/>
            <person name="Luo G."/>
        </authorList>
    </citation>
    <scope>NUCLEOTIDE SEQUENCE [LARGE SCALE GENOMIC DNA]</scope>
    <source>
        <strain evidence="2 3">AF22-12AC</strain>
    </source>
</reference>
<evidence type="ECO:0000256" key="1">
    <source>
        <dbReference type="SAM" id="Phobius"/>
    </source>
</evidence>
<keyword evidence="1" id="KW-1133">Transmembrane helix</keyword>
<gene>
    <name evidence="2" type="ORF">DWX93_05850</name>
</gene>
<sequence length="251" mass="28826">MLNLIRADFYKTIHGKVLKVCFLMMTGWIFLCAYAQKATIGMREYLVGTEVSANYWDSFFNYYPVVFPLIIFCSYYFSNDFRQGTVKHYIEKGLSRWSYFFSKLVIGWIVSFFFLVSAFLIGLLCNKIFFGISGFTFTNISNIVSYIFCEALYHMAVSTLAISLVFLIRNSSVSMAVNALLIFFGYLVLHGLESILGLGYNITIFWAISNINKTRIDMAVQWLPTAIIIFFAYMIIFGGVIGTIFKKRDIT</sequence>
<protein>
    <submittedName>
        <fullName evidence="2">ABC transporter permease</fullName>
    </submittedName>
</protein>
<evidence type="ECO:0000313" key="2">
    <source>
        <dbReference type="EMBL" id="RGS41627.1"/>
    </source>
</evidence>
<name>A0A395V8S2_9FIRM</name>
<dbReference type="RefSeq" id="WP_118096966.1">
    <property type="nucleotide sequence ID" value="NZ_QRVL01000002.1"/>
</dbReference>
<feature type="transmembrane region" description="Helical" evidence="1">
    <location>
        <begin position="20"/>
        <end position="40"/>
    </location>
</feature>
<dbReference type="Proteomes" id="UP000266172">
    <property type="component" value="Unassembled WGS sequence"/>
</dbReference>
<keyword evidence="1" id="KW-0812">Transmembrane</keyword>
<feature type="transmembrane region" description="Helical" evidence="1">
    <location>
        <begin position="143"/>
        <end position="168"/>
    </location>
</feature>
<feature type="transmembrane region" description="Helical" evidence="1">
    <location>
        <begin position="180"/>
        <end position="208"/>
    </location>
</feature>
<feature type="transmembrane region" description="Helical" evidence="1">
    <location>
        <begin position="99"/>
        <end position="123"/>
    </location>
</feature>
<keyword evidence="1" id="KW-0472">Membrane</keyword>
<dbReference type="AlphaFoldDB" id="A0A395V8S2"/>
<dbReference type="EMBL" id="QRVL01000002">
    <property type="protein sequence ID" value="RGS41627.1"/>
    <property type="molecule type" value="Genomic_DNA"/>
</dbReference>
<feature type="transmembrane region" description="Helical" evidence="1">
    <location>
        <begin position="220"/>
        <end position="245"/>
    </location>
</feature>
<organism evidence="2 3">
    <name type="scientific">Roseburia hominis</name>
    <dbReference type="NCBI Taxonomy" id="301301"/>
    <lineage>
        <taxon>Bacteria</taxon>
        <taxon>Bacillati</taxon>
        <taxon>Bacillota</taxon>
        <taxon>Clostridia</taxon>
        <taxon>Lachnospirales</taxon>
        <taxon>Lachnospiraceae</taxon>
        <taxon>Roseburia</taxon>
    </lineage>
</organism>
<proteinExistence type="predicted"/>
<dbReference type="PANTHER" id="PTHR37305:SF1">
    <property type="entry name" value="MEMBRANE PROTEIN"/>
    <property type="match status" value="1"/>
</dbReference>
<evidence type="ECO:0000313" key="3">
    <source>
        <dbReference type="Proteomes" id="UP000266172"/>
    </source>
</evidence>
<accession>A0A395V8S2</accession>